<evidence type="ECO:0000259" key="2">
    <source>
        <dbReference type="Pfam" id="PF20152"/>
    </source>
</evidence>
<dbReference type="PANTHER" id="PTHR40465:SF1">
    <property type="entry name" value="DUF6534 DOMAIN-CONTAINING PROTEIN"/>
    <property type="match status" value="1"/>
</dbReference>
<keyword evidence="4" id="KW-1185">Reference proteome</keyword>
<organism evidence="3 4">
    <name type="scientific">Sanghuangporus baumii</name>
    <name type="common">Phellinus baumii</name>
    <dbReference type="NCBI Taxonomy" id="108892"/>
    <lineage>
        <taxon>Eukaryota</taxon>
        <taxon>Fungi</taxon>
        <taxon>Dikarya</taxon>
        <taxon>Basidiomycota</taxon>
        <taxon>Agaricomycotina</taxon>
        <taxon>Agaricomycetes</taxon>
        <taxon>Hymenochaetales</taxon>
        <taxon>Hymenochaetaceae</taxon>
        <taxon>Sanghuangporus</taxon>
    </lineage>
</organism>
<dbReference type="Pfam" id="PF20152">
    <property type="entry name" value="DUF6534"/>
    <property type="match status" value="1"/>
</dbReference>
<dbReference type="InterPro" id="IPR045339">
    <property type="entry name" value="DUF6534"/>
</dbReference>
<keyword evidence="1" id="KW-0472">Membrane</keyword>
<dbReference type="AlphaFoldDB" id="A0A9Q5I4M4"/>
<protein>
    <recommendedName>
        <fullName evidence="2">DUF6534 domain-containing protein</fullName>
    </recommendedName>
</protein>
<accession>A0A9Q5I4M4</accession>
<keyword evidence="1" id="KW-0812">Transmembrane</keyword>
<reference evidence="3" key="1">
    <citation type="submission" date="2016-06" db="EMBL/GenBank/DDBJ databases">
        <title>Draft Genome sequence of the fungus Inonotus baumii.</title>
        <authorList>
            <person name="Zhu H."/>
            <person name="Lin W."/>
        </authorList>
    </citation>
    <scope>NUCLEOTIDE SEQUENCE</scope>
    <source>
        <strain evidence="3">821</strain>
    </source>
</reference>
<evidence type="ECO:0000313" key="3">
    <source>
        <dbReference type="EMBL" id="OCB91615.1"/>
    </source>
</evidence>
<evidence type="ECO:0000313" key="4">
    <source>
        <dbReference type="Proteomes" id="UP000757232"/>
    </source>
</evidence>
<name>A0A9Q5I4M4_SANBA</name>
<dbReference type="PANTHER" id="PTHR40465">
    <property type="entry name" value="CHROMOSOME 1, WHOLE GENOME SHOTGUN SEQUENCE"/>
    <property type="match status" value="1"/>
</dbReference>
<comment type="caution">
    <text evidence="3">The sequence shown here is derived from an EMBL/GenBank/DDBJ whole genome shotgun (WGS) entry which is preliminary data.</text>
</comment>
<dbReference type="OrthoDB" id="2535105at2759"/>
<feature type="transmembrane region" description="Helical" evidence="1">
    <location>
        <begin position="286"/>
        <end position="307"/>
    </location>
</feature>
<evidence type="ECO:0000256" key="1">
    <source>
        <dbReference type="SAM" id="Phobius"/>
    </source>
</evidence>
<feature type="transmembrane region" description="Helical" evidence="1">
    <location>
        <begin position="179"/>
        <end position="199"/>
    </location>
</feature>
<feature type="transmembrane region" description="Helical" evidence="1">
    <location>
        <begin position="148"/>
        <end position="167"/>
    </location>
</feature>
<proteinExistence type="predicted"/>
<feature type="transmembrane region" description="Helical" evidence="1">
    <location>
        <begin position="219"/>
        <end position="240"/>
    </location>
</feature>
<dbReference type="Proteomes" id="UP000757232">
    <property type="component" value="Unassembled WGS sequence"/>
</dbReference>
<gene>
    <name evidence="3" type="ORF">A7U60_g1114</name>
</gene>
<sequence length="322" mass="35660">MIIADIASPHTCLPAPSQGIPPLQVFLLLGYCSREAGIMASTISMPALNVDITFGCLFISHFVSVNFVTIPSRTCFDQVSSLWGVGCLQFYLYCEKYWNTEKRWFKVYMSTLWIMDTVHQALIANATYVCFVKGIADPTSLVRFQKTGPAISGLTAFIDAMVQAILIRRAWYLSSKNRILTGALSIAVLAQFAVTMAYFTRIVSVSELPMIDNAIPMQLAASVAAQFTDTYLAVVLVWLLRKARSGFRRSDSIVQRLVTYTIGSSLVTAICASFALISAAVAPHSFIYLLGDFLLAKLYFNCLHALLGPYCRFQNCLEKQIT</sequence>
<feature type="transmembrane region" description="Helical" evidence="1">
    <location>
        <begin position="260"/>
        <end position="280"/>
    </location>
</feature>
<dbReference type="EMBL" id="LNZH02000077">
    <property type="protein sequence ID" value="OCB91615.1"/>
    <property type="molecule type" value="Genomic_DNA"/>
</dbReference>
<feature type="domain" description="DUF6534" evidence="2">
    <location>
        <begin position="227"/>
        <end position="307"/>
    </location>
</feature>
<keyword evidence="1" id="KW-1133">Transmembrane helix</keyword>